<comment type="caution">
    <text evidence="7">The sequence shown here is derived from an EMBL/GenBank/DDBJ whole genome shotgun (WGS) entry which is preliminary data.</text>
</comment>
<dbReference type="InterPro" id="IPR012295">
    <property type="entry name" value="TBP_dom_sf"/>
</dbReference>
<keyword evidence="8" id="KW-1185">Reference proteome</keyword>
<dbReference type="GO" id="GO:0030131">
    <property type="term" value="C:clathrin adaptor complex"/>
    <property type="evidence" value="ECO:0007669"/>
    <property type="project" value="InterPro"/>
</dbReference>
<dbReference type="Gene3D" id="1.25.10.10">
    <property type="entry name" value="Leucine-rich Repeat Variant"/>
    <property type="match status" value="1"/>
</dbReference>
<dbReference type="Pfam" id="PF02296">
    <property type="entry name" value="Alpha_adaptin_C"/>
    <property type="match status" value="1"/>
</dbReference>
<evidence type="ECO:0000313" key="8">
    <source>
        <dbReference type="Proteomes" id="UP000179807"/>
    </source>
</evidence>
<dbReference type="GO" id="GO:0012505">
    <property type="term" value="C:endomembrane system"/>
    <property type="evidence" value="ECO:0007669"/>
    <property type="project" value="UniProtKB-SubCell"/>
</dbReference>
<evidence type="ECO:0000259" key="6">
    <source>
        <dbReference type="Pfam" id="PF02296"/>
    </source>
</evidence>
<dbReference type="InterPro" id="IPR003164">
    <property type="entry name" value="Clathrin_a-adaptin_app_sub_C"/>
</dbReference>
<dbReference type="Gene3D" id="3.30.310.10">
    <property type="entry name" value="TATA-Binding Protein"/>
    <property type="match status" value="1"/>
</dbReference>
<dbReference type="SUPFAM" id="SSF48371">
    <property type="entry name" value="ARM repeat"/>
    <property type="match status" value="1"/>
</dbReference>
<dbReference type="GO" id="GO:0006886">
    <property type="term" value="P:intracellular protein transport"/>
    <property type="evidence" value="ECO:0007669"/>
    <property type="project" value="InterPro"/>
</dbReference>
<dbReference type="InterPro" id="IPR011989">
    <property type="entry name" value="ARM-like"/>
</dbReference>
<dbReference type="OrthoDB" id="28053at2759"/>
<dbReference type="InterPro" id="IPR050840">
    <property type="entry name" value="Adaptor_Complx_Large_Subunit"/>
</dbReference>
<dbReference type="InterPro" id="IPR016024">
    <property type="entry name" value="ARM-type_fold"/>
</dbReference>
<dbReference type="InterPro" id="IPR009028">
    <property type="entry name" value="Coatomer/calthrin_app_sub_C"/>
</dbReference>
<evidence type="ECO:0000313" key="7">
    <source>
        <dbReference type="EMBL" id="OHT05224.1"/>
    </source>
</evidence>
<feature type="domain" description="Clathrin adaptor alpha-adaptin appendage C-terminal subdomain" evidence="6">
    <location>
        <begin position="402"/>
        <end position="511"/>
    </location>
</feature>
<accession>A0A1J4K325</accession>
<comment type="subcellular location">
    <subcellularLocation>
        <location evidence="1">Endomembrane system</location>
    </subcellularLocation>
</comment>
<feature type="domain" description="Clathrin/coatomer adaptor adaptin-like N-terminal" evidence="5">
    <location>
        <begin position="3"/>
        <end position="132"/>
    </location>
</feature>
<dbReference type="Gene3D" id="2.60.40.1230">
    <property type="match status" value="1"/>
</dbReference>
<dbReference type="Pfam" id="PF01602">
    <property type="entry name" value="Adaptin_N"/>
    <property type="match status" value="1"/>
</dbReference>
<keyword evidence="2" id="KW-0813">Transport</keyword>
<organism evidence="7 8">
    <name type="scientific">Tritrichomonas foetus</name>
    <dbReference type="NCBI Taxonomy" id="1144522"/>
    <lineage>
        <taxon>Eukaryota</taxon>
        <taxon>Metamonada</taxon>
        <taxon>Parabasalia</taxon>
        <taxon>Tritrichomonadida</taxon>
        <taxon>Tritrichomonadidae</taxon>
        <taxon>Tritrichomonas</taxon>
    </lineage>
</organism>
<keyword evidence="3" id="KW-0653">Protein transport</keyword>
<dbReference type="InterPro" id="IPR002553">
    <property type="entry name" value="Clathrin/coatomer_adapt-like_N"/>
</dbReference>
<dbReference type="VEuPathDB" id="TrichDB:TRFO_27091"/>
<dbReference type="GO" id="GO:0016192">
    <property type="term" value="P:vesicle-mediated transport"/>
    <property type="evidence" value="ECO:0007669"/>
    <property type="project" value="InterPro"/>
</dbReference>
<evidence type="ECO:0000256" key="3">
    <source>
        <dbReference type="ARBA" id="ARBA00022927"/>
    </source>
</evidence>
<evidence type="ECO:0000256" key="2">
    <source>
        <dbReference type="ARBA" id="ARBA00022448"/>
    </source>
</evidence>
<dbReference type="PANTHER" id="PTHR22780">
    <property type="entry name" value="ADAPTIN, ALPHA/GAMMA/EPSILON"/>
    <property type="match status" value="1"/>
</dbReference>
<dbReference type="SUPFAM" id="SSF49348">
    <property type="entry name" value="Clathrin adaptor appendage domain"/>
    <property type="match status" value="1"/>
</dbReference>
<evidence type="ECO:0008006" key="9">
    <source>
        <dbReference type="Google" id="ProtNLM"/>
    </source>
</evidence>
<sequence length="517" mass="56758">MAGDECHDGVWHRVVQVISMNSQYQRYATLTSFNSMTSSTAHDRLIKLAAQLVGEYAHLIPIQPMEIIDELKKKFVSASEDAKSIILSALAKIGARFEAVRGTVLEFIVPLRNNQNIDIQQRAIEFASILQAAPNVIAAVFKPIPPFKERKSSLVQQVLSETRATAPVINDNEEEEEDQNEGAMATSLPVRVPEVEQPAPQQQMQQPPMQQQPVQDDLLGGMVGPSVPQQQPIQQQPQQVLTGNTLDDLMAPSPAQQQGGDDLLSAFGGGNAGIPAVANSPEMVFKRFLTEDNGVVFEDACVALNLQIQTNGPNAFLNFTIQNKMQTPVTNVKLNLLPVPFFRTTPRPGPPVIQPGQLAAYQYALTVLAPYSTPPNFTFGYSSASSGDYRETMKLPLVISKFMMNYPMDQNMFFARWGQFSAPNQTAKISYPVQQGQDVMQQMTQVLNKLLRIPVLPLQLPPLNIVGAGIIQCEGNPQGVLARFFADESTGQVQIEIKGTSPHITGAIQHILDSNFK</sequence>
<evidence type="ECO:0000256" key="1">
    <source>
        <dbReference type="ARBA" id="ARBA00004308"/>
    </source>
</evidence>
<dbReference type="GeneID" id="94840030"/>
<proteinExistence type="predicted"/>
<dbReference type="InterPro" id="IPR013041">
    <property type="entry name" value="Clathrin_app_Ig-like_sf"/>
</dbReference>
<evidence type="ECO:0000256" key="4">
    <source>
        <dbReference type="ARBA" id="ARBA00023136"/>
    </source>
</evidence>
<dbReference type="EMBL" id="MLAK01000765">
    <property type="protein sequence ID" value="OHT05224.1"/>
    <property type="molecule type" value="Genomic_DNA"/>
</dbReference>
<dbReference type="Proteomes" id="UP000179807">
    <property type="component" value="Unassembled WGS sequence"/>
</dbReference>
<name>A0A1J4K325_9EUKA</name>
<evidence type="ECO:0000259" key="5">
    <source>
        <dbReference type="Pfam" id="PF01602"/>
    </source>
</evidence>
<reference evidence="7" key="1">
    <citation type="submission" date="2016-10" db="EMBL/GenBank/DDBJ databases">
        <authorList>
            <person name="Benchimol M."/>
            <person name="Almeida L.G."/>
            <person name="Vasconcelos A.T."/>
            <person name="Perreira-Neves A."/>
            <person name="Rosa I.A."/>
            <person name="Tasca T."/>
            <person name="Bogo M.R."/>
            <person name="de Souza W."/>
        </authorList>
    </citation>
    <scope>NUCLEOTIDE SEQUENCE [LARGE SCALE GENOMIC DNA]</scope>
    <source>
        <strain evidence="7">K</strain>
    </source>
</reference>
<protein>
    <recommendedName>
        <fullName evidence="9">Clathrin adaptor alpha/beta/gamma-adaptin appendage Ig-like subdomain domain-containing protein</fullName>
    </recommendedName>
</protein>
<gene>
    <name evidence="7" type="ORF">TRFO_27091</name>
</gene>
<dbReference type="SUPFAM" id="SSF55711">
    <property type="entry name" value="Subdomain of clathrin and coatomer appendage domain"/>
    <property type="match status" value="1"/>
</dbReference>
<dbReference type="AlphaFoldDB" id="A0A1J4K325"/>
<dbReference type="RefSeq" id="XP_068358360.1">
    <property type="nucleotide sequence ID" value="XM_068505326.1"/>
</dbReference>
<keyword evidence="4" id="KW-0472">Membrane</keyword>